<organism evidence="2">
    <name type="scientific">Mustela putorius furo</name>
    <name type="common">European domestic ferret</name>
    <name type="synonym">Mustela furo</name>
    <dbReference type="NCBI Taxonomy" id="9669"/>
    <lineage>
        <taxon>Eukaryota</taxon>
        <taxon>Metazoa</taxon>
        <taxon>Chordata</taxon>
        <taxon>Craniata</taxon>
        <taxon>Vertebrata</taxon>
        <taxon>Euteleostomi</taxon>
        <taxon>Mammalia</taxon>
        <taxon>Eutheria</taxon>
        <taxon>Laurasiatheria</taxon>
        <taxon>Carnivora</taxon>
        <taxon>Caniformia</taxon>
        <taxon>Musteloidea</taxon>
        <taxon>Mustelidae</taxon>
        <taxon>Mustelinae</taxon>
        <taxon>Mustela</taxon>
    </lineage>
</organism>
<dbReference type="EMBL" id="AEYP01014970">
    <property type="status" value="NOT_ANNOTATED_CDS"/>
    <property type="molecule type" value="Genomic_DNA"/>
</dbReference>
<dbReference type="EMBL" id="AEYP01014969">
    <property type="status" value="NOT_ANNOTATED_CDS"/>
    <property type="molecule type" value="Genomic_DNA"/>
</dbReference>
<name>M3XP12_MUSPF</name>
<evidence type="ECO:0000313" key="2">
    <source>
        <dbReference type="Ensembl" id="ENSMPUP00000000812.1"/>
    </source>
</evidence>
<protein>
    <submittedName>
        <fullName evidence="2">Uncharacterized protein</fullName>
    </submittedName>
</protein>
<sequence>MQSSFTAQGYSQKCTFYSLSMIHSHTNDAMKNFSSQIVLNHVLREEKKKKNQQKTIKCSQTQVCIWKQFKEIMPILEENQEKSQVVGEAGRERERGKQAP</sequence>
<proteinExistence type="predicted"/>
<dbReference type="Ensembl" id="ENSMPUT00000000828.1">
    <property type="protein sequence ID" value="ENSMPUP00000000812.1"/>
    <property type="gene ID" value="ENSMPUG00000000816.1"/>
</dbReference>
<dbReference type="InParanoid" id="M3XP12"/>
<dbReference type="EMBL" id="AEYP01014971">
    <property type="status" value="NOT_ANNOTATED_CDS"/>
    <property type="molecule type" value="Genomic_DNA"/>
</dbReference>
<evidence type="ECO:0000256" key="1">
    <source>
        <dbReference type="SAM" id="MobiDB-lite"/>
    </source>
</evidence>
<reference evidence="2" key="1">
    <citation type="submission" date="2024-06" db="UniProtKB">
        <authorList>
            <consortium name="Ensembl"/>
        </authorList>
    </citation>
    <scope>IDENTIFICATION</scope>
</reference>
<accession>M3XP12</accession>
<feature type="region of interest" description="Disordered" evidence="1">
    <location>
        <begin position="80"/>
        <end position="100"/>
    </location>
</feature>
<dbReference type="HOGENOM" id="CLU_2305127_0_0_1"/>
<feature type="compositionally biased region" description="Basic and acidic residues" evidence="1">
    <location>
        <begin position="89"/>
        <end position="100"/>
    </location>
</feature>
<dbReference type="AlphaFoldDB" id="M3XP12"/>